<protein>
    <recommendedName>
        <fullName evidence="4">Glucosyl transferase GtrII</fullName>
    </recommendedName>
</protein>
<dbReference type="Proteomes" id="UP000006028">
    <property type="component" value="Unassembled WGS sequence"/>
</dbReference>
<feature type="transmembrane region" description="Helical" evidence="1">
    <location>
        <begin position="164"/>
        <end position="190"/>
    </location>
</feature>
<dbReference type="AlphaFoldDB" id="E2ZMW1"/>
<dbReference type="Pfam" id="PF14264">
    <property type="entry name" value="Glucos_trans_II"/>
    <property type="match status" value="1"/>
</dbReference>
<organism evidence="2 3">
    <name type="scientific">Faecalibacterium cf. prausnitzii KLE1255</name>
    <dbReference type="NCBI Taxonomy" id="748224"/>
    <lineage>
        <taxon>Bacteria</taxon>
        <taxon>Bacillati</taxon>
        <taxon>Bacillota</taxon>
        <taxon>Clostridia</taxon>
        <taxon>Eubacteriales</taxon>
        <taxon>Oscillospiraceae</taxon>
        <taxon>Faecalibacterium</taxon>
    </lineage>
</organism>
<proteinExistence type="predicted"/>
<feature type="transmembrane region" description="Helical" evidence="1">
    <location>
        <begin position="20"/>
        <end position="41"/>
    </location>
</feature>
<evidence type="ECO:0000313" key="2">
    <source>
        <dbReference type="EMBL" id="EFQ05522.1"/>
    </source>
</evidence>
<feature type="transmembrane region" description="Helical" evidence="1">
    <location>
        <begin position="210"/>
        <end position="228"/>
    </location>
</feature>
<dbReference type="EMBL" id="AECU01000217">
    <property type="protein sequence ID" value="EFQ05522.1"/>
    <property type="molecule type" value="Genomic_DNA"/>
</dbReference>
<keyword evidence="1" id="KW-0812">Transmembrane</keyword>
<dbReference type="STRING" id="748224.HMPREF9436_03039"/>
<dbReference type="eggNOG" id="ENOG5032SN9">
    <property type="taxonomic scope" value="Bacteria"/>
</dbReference>
<evidence type="ECO:0000256" key="1">
    <source>
        <dbReference type="SAM" id="Phobius"/>
    </source>
</evidence>
<dbReference type="HOGENOM" id="CLU_038687_0_0_9"/>
<keyword evidence="1" id="KW-1133">Transmembrane helix</keyword>
<evidence type="ECO:0000313" key="3">
    <source>
        <dbReference type="Proteomes" id="UP000006028"/>
    </source>
</evidence>
<feature type="transmembrane region" description="Helical" evidence="1">
    <location>
        <begin position="281"/>
        <end position="299"/>
    </location>
</feature>
<reference evidence="2 3" key="1">
    <citation type="submission" date="2010-08" db="EMBL/GenBank/DDBJ databases">
        <authorList>
            <person name="Weinstock G."/>
            <person name="Sodergren E."/>
            <person name="Clifton S."/>
            <person name="Fulton L."/>
            <person name="Fulton B."/>
            <person name="Courtney L."/>
            <person name="Fronick C."/>
            <person name="Harrison M."/>
            <person name="Strong C."/>
            <person name="Farmer C."/>
            <person name="Delahaunty K."/>
            <person name="Markovic C."/>
            <person name="Hall O."/>
            <person name="Minx P."/>
            <person name="Tomlinson C."/>
            <person name="Mitreva M."/>
            <person name="Hou S."/>
            <person name="Chen J."/>
            <person name="Wollam A."/>
            <person name="Pepin K.H."/>
            <person name="Johnson M."/>
            <person name="Bhonagiri V."/>
            <person name="Zhang X."/>
            <person name="Suruliraj S."/>
            <person name="Warren W."/>
            <person name="Chinwalla A."/>
            <person name="Mardis E.R."/>
            <person name="Wilson R.K."/>
        </authorList>
    </citation>
    <scope>NUCLEOTIDE SEQUENCE [LARGE SCALE GENOMIC DNA]</scope>
    <source>
        <strain evidence="2 3">KLE1255</strain>
    </source>
</reference>
<evidence type="ECO:0008006" key="4">
    <source>
        <dbReference type="Google" id="ProtNLM"/>
    </source>
</evidence>
<comment type="caution">
    <text evidence="2">The sequence shown here is derived from an EMBL/GenBank/DDBJ whole genome shotgun (WGS) entry which is preliminary data.</text>
</comment>
<feature type="transmembrane region" description="Helical" evidence="1">
    <location>
        <begin position="84"/>
        <end position="102"/>
    </location>
</feature>
<name>E2ZMW1_9FIRM</name>
<gene>
    <name evidence="2" type="ORF">HMPREF9436_03039</name>
</gene>
<feature type="transmembrane region" description="Helical" evidence="1">
    <location>
        <begin position="337"/>
        <end position="356"/>
    </location>
</feature>
<dbReference type="InterPro" id="IPR025686">
    <property type="entry name" value="Glucos_trans_II"/>
</dbReference>
<feature type="transmembrane region" description="Helical" evidence="1">
    <location>
        <begin position="249"/>
        <end position="269"/>
    </location>
</feature>
<dbReference type="BioCyc" id="FCF748224-HMP:GTSS-1057-MONOMER"/>
<sequence length="526" mass="58804">MSVEIKADIRHWLRELDKKYFFVMLGFAVMVYFPLISQRLVNTFDGLWNGSWFIGGFWELSIGRWLWCVADAVRFGVQTEPLNALLTLSMMVLGITLLRRLFVERDNALTYFAGMAAISGAAVGVQLSYRYMSPIFGLSFLFAVLAAYWVITTTHAGAAVGCGAVILALSLGLYQANLAVFCMILLAYLLRLLFQNAEPQKTGVHIAKSLGSAAAGMVLYWLVLKLVLALCRIDLTSYNGAAEISVKSILFGLPNGILQAYRIFGIYFFRNAYRHNTLQPFGLFAAVLAMLAVWFLCRFVRMARSGKTRGLLLGTAALLALSLACNAMMLISSEAVWRMQMGGGLALFVPLCLLLLEGTRPEQGNKARWLVLVLAFLVVYGNVYMMAVDQEAMRQGRDSLRVMSDRIVNDLTEEGCFDEGNHWSVMIAGRPSSNPTFKKGDLYPSANRYAQMGCFWLSPECARLSWRGVFEKITPVEITLCEDEDYQKLRQTELVAEMPVYPQEGYIQQVGDIVIVKVSEDYLIDE</sequence>
<dbReference type="OrthoDB" id="1851717at2"/>
<accession>E2ZMW1</accession>
<keyword evidence="1" id="KW-0472">Membrane</keyword>
<feature type="transmembrane region" description="Helical" evidence="1">
    <location>
        <begin position="311"/>
        <end position="331"/>
    </location>
</feature>
<feature type="transmembrane region" description="Helical" evidence="1">
    <location>
        <begin position="109"/>
        <end position="129"/>
    </location>
</feature>
<feature type="transmembrane region" description="Helical" evidence="1">
    <location>
        <begin position="368"/>
        <end position="387"/>
    </location>
</feature>
<dbReference type="RefSeq" id="WP_005945954.1">
    <property type="nucleotide sequence ID" value="NZ_GL538346.1"/>
</dbReference>